<reference evidence="1 2" key="1">
    <citation type="submission" date="2021-01" db="EMBL/GenBank/DDBJ databases">
        <title>Whole genome shotgun sequence of Planotetraspora kaengkrachanensis NBRC 104272.</title>
        <authorList>
            <person name="Komaki H."/>
            <person name="Tamura T."/>
        </authorList>
    </citation>
    <scope>NUCLEOTIDE SEQUENCE [LARGE SCALE GENOMIC DNA]</scope>
    <source>
        <strain evidence="1 2">NBRC 104272</strain>
    </source>
</reference>
<name>A0A8J3M7G9_9ACTN</name>
<gene>
    <name evidence="1" type="ORF">Pka01_39830</name>
</gene>
<dbReference type="AlphaFoldDB" id="A0A8J3M7G9"/>
<protein>
    <submittedName>
        <fullName evidence="1">Uncharacterized protein</fullName>
    </submittedName>
</protein>
<dbReference type="EMBL" id="BONV01000017">
    <property type="protein sequence ID" value="GIG80856.1"/>
    <property type="molecule type" value="Genomic_DNA"/>
</dbReference>
<sequence>MPVSPAAADPLPWGPYTCAQGRVWRLANAGDLVCTWPERRTDVAAENSSSPSHKLLNTMYCMPGYEWRLANPSDRACVTSVQRRMARMENESAAYSLADPAAVPLGGVSVMTRRGAGGVNYLYAKGTGLTLKWSAEFYAVGVKGPDWPTGRPRIGEAWPDAPGTFTDWTYIGQVTCVPSETKPVPVVVVDLGTGMVTRAGTTDAFMCWSP</sequence>
<keyword evidence="2" id="KW-1185">Reference proteome</keyword>
<proteinExistence type="predicted"/>
<accession>A0A8J3M7G9</accession>
<comment type="caution">
    <text evidence="1">The sequence shown here is derived from an EMBL/GenBank/DDBJ whole genome shotgun (WGS) entry which is preliminary data.</text>
</comment>
<organism evidence="1 2">
    <name type="scientific">Planotetraspora kaengkrachanensis</name>
    <dbReference type="NCBI Taxonomy" id="575193"/>
    <lineage>
        <taxon>Bacteria</taxon>
        <taxon>Bacillati</taxon>
        <taxon>Actinomycetota</taxon>
        <taxon>Actinomycetes</taxon>
        <taxon>Streptosporangiales</taxon>
        <taxon>Streptosporangiaceae</taxon>
        <taxon>Planotetraspora</taxon>
    </lineage>
</organism>
<evidence type="ECO:0000313" key="1">
    <source>
        <dbReference type="EMBL" id="GIG80856.1"/>
    </source>
</evidence>
<dbReference type="Proteomes" id="UP000630097">
    <property type="component" value="Unassembled WGS sequence"/>
</dbReference>
<evidence type="ECO:0000313" key="2">
    <source>
        <dbReference type="Proteomes" id="UP000630097"/>
    </source>
</evidence>